<evidence type="ECO:0000256" key="4">
    <source>
        <dbReference type="ARBA" id="ARBA00022989"/>
    </source>
</evidence>
<evidence type="ECO:0000256" key="2">
    <source>
        <dbReference type="ARBA" id="ARBA00009773"/>
    </source>
</evidence>
<evidence type="ECO:0000256" key="6">
    <source>
        <dbReference type="SAM" id="Phobius"/>
    </source>
</evidence>
<proteinExistence type="inferred from homology"/>
<feature type="transmembrane region" description="Helical" evidence="6">
    <location>
        <begin position="9"/>
        <end position="27"/>
    </location>
</feature>
<sequence>MEHTKGIKWIIRLSITILVLLCIYFFLQVSPLWLPVLEVLSRVAIPLLIAGIITYLLHPIIENAHAYGLPRPVAVLIIYLLFFGGIAYLITAAFPYVVEQLREFVENLPYIIQQIQQWSNLFERQINALPEGMQAQLADWMTGLEAQADSLGERIIDTLGSIIGSFIYFIVIPFLVFYLLKDYQLIEKVAWYVTPKKWRKEGVAFIRDVDHSLGNYIRGQILVSMCVGLIAMIGLWIIGVPYPIILGLFIGMTDIIPYFGAFLGAFPAVIVAGLHSWQMLIFTVLLIFILQQIEGNILSPVIVGKSVHLHPILIMIALLIGVETAGILGLVLAVPVLSVVKVVLLHLRTNLLNH</sequence>
<dbReference type="InterPro" id="IPR002549">
    <property type="entry name" value="AI-2E-like"/>
</dbReference>
<reference evidence="7" key="1">
    <citation type="submission" date="2024-05" db="EMBL/GenBank/DDBJ databases">
        <title>Alkalihalobacillus sp. strain MEB203 novel alkaliphilic bacterium from Lonar Lake, India.</title>
        <authorList>
            <person name="Joshi A."/>
            <person name="Thite S."/>
            <person name="Mengade P."/>
        </authorList>
    </citation>
    <scope>NUCLEOTIDE SEQUENCE</scope>
    <source>
        <strain evidence="7">MEB 203</strain>
    </source>
</reference>
<keyword evidence="4 6" id="KW-1133">Transmembrane helix</keyword>
<feature type="transmembrane region" description="Helical" evidence="6">
    <location>
        <begin position="73"/>
        <end position="98"/>
    </location>
</feature>
<feature type="transmembrane region" description="Helical" evidence="6">
    <location>
        <begin position="221"/>
        <end position="245"/>
    </location>
</feature>
<gene>
    <name evidence="7" type="ORF">N7Z68_10095</name>
</gene>
<evidence type="ECO:0000256" key="3">
    <source>
        <dbReference type="ARBA" id="ARBA00022692"/>
    </source>
</evidence>
<comment type="subcellular location">
    <subcellularLocation>
        <location evidence="1">Membrane</location>
        <topology evidence="1">Multi-pass membrane protein</topology>
    </subcellularLocation>
</comment>
<feature type="transmembrane region" description="Helical" evidence="6">
    <location>
        <begin position="39"/>
        <end position="61"/>
    </location>
</feature>
<dbReference type="PANTHER" id="PTHR21716">
    <property type="entry name" value="TRANSMEMBRANE PROTEIN"/>
    <property type="match status" value="1"/>
</dbReference>
<dbReference type="PANTHER" id="PTHR21716:SF15">
    <property type="entry name" value="TRANSPORT PROTEIN YRRI-RELATED"/>
    <property type="match status" value="1"/>
</dbReference>
<feature type="transmembrane region" description="Helical" evidence="6">
    <location>
        <begin position="159"/>
        <end position="180"/>
    </location>
</feature>
<dbReference type="EMBL" id="JAOTPO010000006">
    <property type="protein sequence ID" value="MDE5413736.1"/>
    <property type="molecule type" value="Genomic_DNA"/>
</dbReference>
<name>A0ABT5VE56_9BACI</name>
<feature type="transmembrane region" description="Helical" evidence="6">
    <location>
        <begin position="327"/>
        <end position="347"/>
    </location>
</feature>
<evidence type="ECO:0000256" key="1">
    <source>
        <dbReference type="ARBA" id="ARBA00004141"/>
    </source>
</evidence>
<dbReference type="RefSeq" id="WP_275118357.1">
    <property type="nucleotide sequence ID" value="NZ_JAOTPO010000006.1"/>
</dbReference>
<keyword evidence="8" id="KW-1185">Reference proteome</keyword>
<organism evidence="7 8">
    <name type="scientific">Alkalihalobacterium chitinilyticum</name>
    <dbReference type="NCBI Taxonomy" id="2980103"/>
    <lineage>
        <taxon>Bacteria</taxon>
        <taxon>Bacillati</taxon>
        <taxon>Bacillota</taxon>
        <taxon>Bacilli</taxon>
        <taxon>Bacillales</taxon>
        <taxon>Bacillaceae</taxon>
        <taxon>Alkalihalobacterium</taxon>
    </lineage>
</organism>
<accession>A0ABT5VE56</accession>
<evidence type="ECO:0000256" key="5">
    <source>
        <dbReference type="ARBA" id="ARBA00023136"/>
    </source>
</evidence>
<keyword evidence="3 6" id="KW-0812">Transmembrane</keyword>
<dbReference type="Pfam" id="PF01594">
    <property type="entry name" value="AI-2E_transport"/>
    <property type="match status" value="1"/>
</dbReference>
<comment type="caution">
    <text evidence="7">The sequence shown here is derived from an EMBL/GenBank/DDBJ whole genome shotgun (WGS) entry which is preliminary data.</text>
</comment>
<keyword evidence="5 6" id="KW-0472">Membrane</keyword>
<evidence type="ECO:0000313" key="7">
    <source>
        <dbReference type="EMBL" id="MDE5413736.1"/>
    </source>
</evidence>
<protein>
    <submittedName>
        <fullName evidence="7">AI-2E family transporter</fullName>
    </submittedName>
</protein>
<dbReference type="Proteomes" id="UP001148125">
    <property type="component" value="Unassembled WGS sequence"/>
</dbReference>
<comment type="similarity">
    <text evidence="2">Belongs to the autoinducer-2 exporter (AI-2E) (TC 2.A.86) family.</text>
</comment>
<evidence type="ECO:0000313" key="8">
    <source>
        <dbReference type="Proteomes" id="UP001148125"/>
    </source>
</evidence>